<comment type="similarity">
    <text evidence="2">Belongs to the AlaDH/PNT family.</text>
</comment>
<dbReference type="SUPFAM" id="SSF52283">
    <property type="entry name" value="Formate/glycerate dehydrogenase catalytic domain-like"/>
    <property type="match status" value="1"/>
</dbReference>
<dbReference type="PANTHER" id="PTHR10160">
    <property type="entry name" value="NAD(P) TRANSHYDROGENASE"/>
    <property type="match status" value="1"/>
</dbReference>
<accession>V9TW86</accession>
<dbReference type="EMBL" id="CP006745">
    <property type="protein sequence ID" value="AHC73590.1"/>
    <property type="molecule type" value="Genomic_DNA"/>
</dbReference>
<evidence type="ECO:0000256" key="7">
    <source>
        <dbReference type="ARBA" id="ARBA00023027"/>
    </source>
</evidence>
<comment type="catalytic activity">
    <reaction evidence="8">
        <text>NAD(+) + NADPH + H(+)(in) = NADH + NADP(+) + H(+)(out)</text>
        <dbReference type="Rhea" id="RHEA:47992"/>
        <dbReference type="ChEBI" id="CHEBI:15378"/>
        <dbReference type="ChEBI" id="CHEBI:57540"/>
        <dbReference type="ChEBI" id="CHEBI:57783"/>
        <dbReference type="ChEBI" id="CHEBI:57945"/>
        <dbReference type="ChEBI" id="CHEBI:58349"/>
        <dbReference type="EC" id="7.1.1.1"/>
    </reaction>
</comment>
<dbReference type="SUPFAM" id="SSF51735">
    <property type="entry name" value="NAD(P)-binding Rossmann-fold domains"/>
    <property type="match status" value="1"/>
</dbReference>
<dbReference type="InterPro" id="IPR007886">
    <property type="entry name" value="AlaDH/PNT_N"/>
</dbReference>
<evidence type="ECO:0000313" key="11">
    <source>
        <dbReference type="EMBL" id="AHC73590.1"/>
    </source>
</evidence>
<sequence>MKIGIVRERRDGEKRVAVSTETVCKYIKLGANVVIEFGAGLSAGISNEAYTTAGANIVNTAREAIADADIVLKVRKPTFEEIPFFKHGALLISLMEPYKDKAIISAIAKQGIRAFALELIPRITRAQSMDVLSSQSNLVGYKSVLDAAALFGRSFPMMITAAGTMPPARVFVIGAGVAGLQAIATARRLGAVVSAMDVRPDTKEQIESLGGTFLSVKDMDYTQTKTASGYANEMSDEYKNRQSALIEKTIVNQDVVITTALILGKSAPLLITEDMIKSMKPGSVIVDIAVEQGGNCQLSKIGATVKAYGITIVGYNDAPSRIAVDASALYARNLLHFMTLIINKDSHNININENDEIIKASSIINNGMITNKLALCISE</sequence>
<dbReference type="GO" id="GO:0016491">
    <property type="term" value="F:oxidoreductase activity"/>
    <property type="evidence" value="ECO:0007669"/>
    <property type="project" value="InterPro"/>
</dbReference>
<dbReference type="InterPro" id="IPR007698">
    <property type="entry name" value="AlaDH/PNT_NAD(H)-bd"/>
</dbReference>
<dbReference type="GO" id="GO:0008750">
    <property type="term" value="F:proton-translocating NAD(P)+ transhydrogenase activity"/>
    <property type="evidence" value="ECO:0007669"/>
    <property type="project" value="UniProtKB-EC"/>
</dbReference>
<keyword evidence="6" id="KW-1278">Translocase</keyword>
<dbReference type="STRING" id="1401328.P856_369"/>
<evidence type="ECO:0000256" key="5">
    <source>
        <dbReference type="ARBA" id="ARBA00022857"/>
    </source>
</evidence>
<organism evidence="11 12">
    <name type="scientific">Candidatus Endolissoclinum faulkneri L5</name>
    <dbReference type="NCBI Taxonomy" id="1401328"/>
    <lineage>
        <taxon>Bacteria</taxon>
        <taxon>Pseudomonadati</taxon>
        <taxon>Pseudomonadota</taxon>
        <taxon>Alphaproteobacteria</taxon>
        <taxon>Rhodospirillales</taxon>
        <taxon>Rhodospirillaceae</taxon>
        <taxon>Candidatus Endolissoclinum</taxon>
    </lineage>
</organism>
<evidence type="ECO:0000259" key="10">
    <source>
        <dbReference type="SMART" id="SM01003"/>
    </source>
</evidence>
<keyword evidence="5" id="KW-0521">NADP</keyword>
<keyword evidence="7" id="KW-0520">NAD</keyword>
<dbReference type="CDD" id="cd05304">
    <property type="entry name" value="Rubrum_tdh"/>
    <property type="match status" value="1"/>
</dbReference>
<dbReference type="EC" id="7.1.1.1" evidence="3"/>
<evidence type="ECO:0000256" key="8">
    <source>
        <dbReference type="ARBA" id="ARBA00048202"/>
    </source>
</evidence>
<dbReference type="HOGENOM" id="CLU_003376_2_1_5"/>
<dbReference type="PROSITE" id="PS00837">
    <property type="entry name" value="ALADH_PNT_2"/>
    <property type="match status" value="1"/>
</dbReference>
<dbReference type="GO" id="GO:0005886">
    <property type="term" value="C:plasma membrane"/>
    <property type="evidence" value="ECO:0007669"/>
    <property type="project" value="TreeGrafter"/>
</dbReference>
<dbReference type="GO" id="GO:0050661">
    <property type="term" value="F:NADP binding"/>
    <property type="evidence" value="ECO:0007669"/>
    <property type="project" value="TreeGrafter"/>
</dbReference>
<dbReference type="KEGG" id="efk:P856_369"/>
<dbReference type="PATRIC" id="fig|1401328.3.peg.358"/>
<evidence type="ECO:0000256" key="6">
    <source>
        <dbReference type="ARBA" id="ARBA00022967"/>
    </source>
</evidence>
<dbReference type="NCBIfam" id="NF006942">
    <property type="entry name" value="PRK09424.1"/>
    <property type="match status" value="1"/>
</dbReference>
<dbReference type="PANTHER" id="PTHR10160:SF19">
    <property type="entry name" value="PROTON-TRANSLOCATING NAD(P)(+) TRANSHYDROGENASE"/>
    <property type="match status" value="1"/>
</dbReference>
<dbReference type="Gene3D" id="3.40.50.720">
    <property type="entry name" value="NAD(P)-binding Rossmann-like Domain"/>
    <property type="match status" value="2"/>
</dbReference>
<dbReference type="SMART" id="SM01003">
    <property type="entry name" value="AlaDh_PNT_N"/>
    <property type="match status" value="1"/>
</dbReference>
<dbReference type="AlphaFoldDB" id="V9TW86"/>
<feature type="domain" description="Alanine dehydrogenase/pyridine nucleotide transhydrogenase N-terminal" evidence="10">
    <location>
        <begin position="4"/>
        <end position="139"/>
    </location>
</feature>
<evidence type="ECO:0000259" key="9">
    <source>
        <dbReference type="SMART" id="SM01002"/>
    </source>
</evidence>
<protein>
    <recommendedName>
        <fullName evidence="3">proton-translocating NAD(P)(+) transhydrogenase</fullName>
        <ecNumber evidence="3">7.1.1.1</ecNumber>
    </recommendedName>
</protein>
<dbReference type="Proteomes" id="UP000018700">
    <property type="component" value="Chromosome"/>
</dbReference>
<proteinExistence type="inferred from homology"/>
<evidence type="ECO:0000256" key="4">
    <source>
        <dbReference type="ARBA" id="ARBA00022741"/>
    </source>
</evidence>
<dbReference type="RefSeq" id="WP_025300471.1">
    <property type="nucleotide sequence ID" value="NZ_CP006745.1"/>
</dbReference>
<evidence type="ECO:0000256" key="1">
    <source>
        <dbReference type="ARBA" id="ARBA00003943"/>
    </source>
</evidence>
<dbReference type="OrthoDB" id="9804592at2"/>
<name>V9TW86_9PROT</name>
<dbReference type="InterPro" id="IPR008143">
    <property type="entry name" value="Ala_DH/PNT_CS2"/>
</dbReference>
<dbReference type="InterPro" id="IPR036291">
    <property type="entry name" value="NAD(P)-bd_dom_sf"/>
</dbReference>
<dbReference type="eggNOG" id="COG3288">
    <property type="taxonomic scope" value="Bacteria"/>
</dbReference>
<dbReference type="SMART" id="SM01002">
    <property type="entry name" value="AlaDh_PNT_C"/>
    <property type="match status" value="1"/>
</dbReference>
<evidence type="ECO:0000313" key="12">
    <source>
        <dbReference type="Proteomes" id="UP000018700"/>
    </source>
</evidence>
<comment type="function">
    <text evidence="1">The transhydrogenation between NADH and NADP is coupled to respiration and ATP hydrolysis and functions as a proton pump across the membrane.</text>
</comment>
<evidence type="ECO:0000256" key="3">
    <source>
        <dbReference type="ARBA" id="ARBA00012943"/>
    </source>
</evidence>
<feature type="domain" description="Alanine dehydrogenase/pyridine nucleotide transhydrogenase NAD(H)-binding" evidence="9">
    <location>
        <begin position="148"/>
        <end position="314"/>
    </location>
</feature>
<reference evidence="11 12" key="1">
    <citation type="journal article" date="2013" name="PLoS ONE">
        <title>Bacterial endosymbiosis in a chordate host: long-term co-evolution and conservation of secondary metabolism.</title>
        <authorList>
            <person name="Kwan J.C."/>
            <person name="Schmidt E.W."/>
        </authorList>
    </citation>
    <scope>NUCLEOTIDE SEQUENCE [LARGE SCALE GENOMIC DNA]</scope>
    <source>
        <strain evidence="12">faulkneri L5</strain>
    </source>
</reference>
<keyword evidence="4" id="KW-0547">Nucleotide-binding</keyword>
<dbReference type="Pfam" id="PF01262">
    <property type="entry name" value="AlaDh_PNT_C"/>
    <property type="match status" value="1"/>
</dbReference>
<dbReference type="GO" id="GO:0006740">
    <property type="term" value="P:NADPH regeneration"/>
    <property type="evidence" value="ECO:0007669"/>
    <property type="project" value="TreeGrafter"/>
</dbReference>
<evidence type="ECO:0000256" key="2">
    <source>
        <dbReference type="ARBA" id="ARBA00005689"/>
    </source>
</evidence>
<gene>
    <name evidence="11" type="primary">pntAA</name>
    <name evidence="11" type="ORF">P856_369</name>
</gene>
<keyword evidence="12" id="KW-1185">Reference proteome</keyword>
<dbReference type="Pfam" id="PF05222">
    <property type="entry name" value="AlaDh_PNT_N"/>
    <property type="match status" value="1"/>
</dbReference>